<protein>
    <submittedName>
        <fullName evidence="1">Metallo-dependent hydrolase</fullName>
    </submittedName>
</protein>
<dbReference type="Proteomes" id="UP000308600">
    <property type="component" value="Unassembled WGS sequence"/>
</dbReference>
<reference evidence="1 2" key="1">
    <citation type="journal article" date="2019" name="Nat. Ecol. Evol.">
        <title>Megaphylogeny resolves global patterns of mushroom evolution.</title>
        <authorList>
            <person name="Varga T."/>
            <person name="Krizsan K."/>
            <person name="Foldi C."/>
            <person name="Dima B."/>
            <person name="Sanchez-Garcia M."/>
            <person name="Sanchez-Ramirez S."/>
            <person name="Szollosi G.J."/>
            <person name="Szarkandi J.G."/>
            <person name="Papp V."/>
            <person name="Albert L."/>
            <person name="Andreopoulos W."/>
            <person name="Angelini C."/>
            <person name="Antonin V."/>
            <person name="Barry K.W."/>
            <person name="Bougher N.L."/>
            <person name="Buchanan P."/>
            <person name="Buyck B."/>
            <person name="Bense V."/>
            <person name="Catcheside P."/>
            <person name="Chovatia M."/>
            <person name="Cooper J."/>
            <person name="Damon W."/>
            <person name="Desjardin D."/>
            <person name="Finy P."/>
            <person name="Geml J."/>
            <person name="Haridas S."/>
            <person name="Hughes K."/>
            <person name="Justo A."/>
            <person name="Karasinski D."/>
            <person name="Kautmanova I."/>
            <person name="Kiss B."/>
            <person name="Kocsube S."/>
            <person name="Kotiranta H."/>
            <person name="LaButti K.M."/>
            <person name="Lechner B.E."/>
            <person name="Liimatainen K."/>
            <person name="Lipzen A."/>
            <person name="Lukacs Z."/>
            <person name="Mihaltcheva S."/>
            <person name="Morgado L.N."/>
            <person name="Niskanen T."/>
            <person name="Noordeloos M.E."/>
            <person name="Ohm R.A."/>
            <person name="Ortiz-Santana B."/>
            <person name="Ovrebo C."/>
            <person name="Racz N."/>
            <person name="Riley R."/>
            <person name="Savchenko A."/>
            <person name="Shiryaev A."/>
            <person name="Soop K."/>
            <person name="Spirin V."/>
            <person name="Szebenyi C."/>
            <person name="Tomsovsky M."/>
            <person name="Tulloss R.E."/>
            <person name="Uehling J."/>
            <person name="Grigoriev I.V."/>
            <person name="Vagvolgyi C."/>
            <person name="Papp T."/>
            <person name="Martin F.M."/>
            <person name="Miettinen O."/>
            <person name="Hibbett D.S."/>
            <person name="Nagy L.G."/>
        </authorList>
    </citation>
    <scope>NUCLEOTIDE SEQUENCE [LARGE SCALE GENOMIC DNA]</scope>
    <source>
        <strain evidence="1 2">NL-1719</strain>
    </source>
</reference>
<evidence type="ECO:0000313" key="1">
    <source>
        <dbReference type="EMBL" id="TFK69532.1"/>
    </source>
</evidence>
<gene>
    <name evidence="1" type="ORF">BDN72DRAFT_767794</name>
</gene>
<evidence type="ECO:0000313" key="2">
    <source>
        <dbReference type="Proteomes" id="UP000308600"/>
    </source>
</evidence>
<dbReference type="EMBL" id="ML208329">
    <property type="protein sequence ID" value="TFK69532.1"/>
    <property type="molecule type" value="Genomic_DNA"/>
</dbReference>
<keyword evidence="2" id="KW-1185">Reference proteome</keyword>
<accession>A0ACD3AX18</accession>
<name>A0ACD3AX18_9AGAR</name>
<keyword evidence="1" id="KW-0378">Hydrolase</keyword>
<sequence>MARNILYRGSVVITPSLGNLEIQNNWLIGVDNQGLISHSDIATSTISQELIHSVSSSKGSYSDLVNLPPGSFLLPTFCDLHLHAPQFLYRGTGLDLPLLEWLKKHAFSAESKLDADPALAKRVYETLARRLGECGTGTVLLFGTIGIETNLILAEAMQSAGIRAFIGKVSMDTFSPSNYTENSAPEALDNAREFLGQFECRFSSLCPSERRVEPVITPRFVPTCTDELLDGLGQLAQNGSGDGKILRVQSHMAESHDVMEYVPQTRGGLSDLEIFDQRRLLTPQTVQAHCTYVQPQTQFSLLHERGTAIAHCPLSNAYFSSAQPFPLRQCLDANVKVGLGTDIAGGYSLDITNSMRSAVMVSRMWEAMRAAKEDGGTTSKNPRPINWKEALYLATKGGYEALGLPNFGTFIVGTPFDAQQIQLFDKALGSGTGPLDFFGDELDQEINEEMVEKWWSVGDQRNRLAVWVQGTTLYRGPA</sequence>
<organism evidence="1 2">
    <name type="scientific">Pluteus cervinus</name>
    <dbReference type="NCBI Taxonomy" id="181527"/>
    <lineage>
        <taxon>Eukaryota</taxon>
        <taxon>Fungi</taxon>
        <taxon>Dikarya</taxon>
        <taxon>Basidiomycota</taxon>
        <taxon>Agaricomycotina</taxon>
        <taxon>Agaricomycetes</taxon>
        <taxon>Agaricomycetidae</taxon>
        <taxon>Agaricales</taxon>
        <taxon>Pluteineae</taxon>
        <taxon>Pluteaceae</taxon>
        <taxon>Pluteus</taxon>
    </lineage>
</organism>
<proteinExistence type="predicted"/>